<feature type="region of interest" description="Disordered" evidence="1">
    <location>
        <begin position="17"/>
        <end position="37"/>
    </location>
</feature>
<dbReference type="EMBL" id="JMCC02000201">
    <property type="protein sequence ID" value="KIG11683.1"/>
    <property type="molecule type" value="Genomic_DNA"/>
</dbReference>
<sequence>MREGVGARWVGLAARDVGRSEAREDDSEGTIAQELRG</sequence>
<name>A0A0C1ZLN3_9BACT</name>
<comment type="caution">
    <text evidence="2">The sequence shown here is derived from an EMBL/GenBank/DDBJ whole genome shotgun (WGS) entry which is preliminary data.</text>
</comment>
<organism evidence="2 3">
    <name type="scientific">Enhygromyxa salina</name>
    <dbReference type="NCBI Taxonomy" id="215803"/>
    <lineage>
        <taxon>Bacteria</taxon>
        <taxon>Pseudomonadati</taxon>
        <taxon>Myxococcota</taxon>
        <taxon>Polyangia</taxon>
        <taxon>Nannocystales</taxon>
        <taxon>Nannocystaceae</taxon>
        <taxon>Enhygromyxa</taxon>
    </lineage>
</organism>
<dbReference type="Proteomes" id="UP000031599">
    <property type="component" value="Unassembled WGS sequence"/>
</dbReference>
<evidence type="ECO:0000256" key="1">
    <source>
        <dbReference type="SAM" id="MobiDB-lite"/>
    </source>
</evidence>
<evidence type="ECO:0000313" key="3">
    <source>
        <dbReference type="Proteomes" id="UP000031599"/>
    </source>
</evidence>
<evidence type="ECO:0000313" key="2">
    <source>
        <dbReference type="EMBL" id="KIG11683.1"/>
    </source>
</evidence>
<gene>
    <name evidence="2" type="ORF">DB30_02864</name>
</gene>
<dbReference type="AlphaFoldDB" id="A0A0C1ZLN3"/>
<proteinExistence type="predicted"/>
<reference evidence="2 3" key="1">
    <citation type="submission" date="2014-12" db="EMBL/GenBank/DDBJ databases">
        <title>Genome assembly of Enhygromyxa salina DSM 15201.</title>
        <authorList>
            <person name="Sharma G."/>
            <person name="Subramanian S."/>
        </authorList>
    </citation>
    <scope>NUCLEOTIDE SEQUENCE [LARGE SCALE GENOMIC DNA]</scope>
    <source>
        <strain evidence="2 3">DSM 15201</strain>
    </source>
</reference>
<protein>
    <submittedName>
        <fullName evidence="2">Uncharacterized protein</fullName>
    </submittedName>
</protein>
<accession>A0A0C1ZLN3</accession>